<proteinExistence type="predicted"/>
<protein>
    <recommendedName>
        <fullName evidence="2">Plastid lipid-associated protein/fibrillin conserved domain-containing protein</fullName>
    </recommendedName>
</protein>
<reference evidence="1" key="1">
    <citation type="submission" date="2014-05" db="EMBL/GenBank/DDBJ databases">
        <title>The transcriptome of the halophilic microalga Tetraselmis sp. GSL018 isolated from the Great Salt Lake, Utah.</title>
        <authorList>
            <person name="Jinkerson R.E."/>
            <person name="D'Adamo S."/>
            <person name="Posewitz M.C."/>
        </authorList>
    </citation>
    <scope>NUCLEOTIDE SEQUENCE</scope>
    <source>
        <strain evidence="1">GSL018</strain>
    </source>
</reference>
<evidence type="ECO:0000313" key="1">
    <source>
        <dbReference type="EMBL" id="JAC64411.1"/>
    </source>
</evidence>
<organism evidence="1">
    <name type="scientific">Tetraselmis sp. GSL018</name>
    <dbReference type="NCBI Taxonomy" id="582737"/>
    <lineage>
        <taxon>Eukaryota</taxon>
        <taxon>Viridiplantae</taxon>
        <taxon>Chlorophyta</taxon>
        <taxon>core chlorophytes</taxon>
        <taxon>Chlorodendrophyceae</taxon>
        <taxon>Chlorodendrales</taxon>
        <taxon>Chlorodendraceae</taxon>
        <taxon>Tetraselmis</taxon>
    </lineage>
</organism>
<dbReference type="AlphaFoldDB" id="A0A061R1J0"/>
<name>A0A061R1J0_9CHLO</name>
<accession>A0A061R1J0</accession>
<gene>
    <name evidence="1" type="ORF">TSPGSL018_18364</name>
</gene>
<dbReference type="EMBL" id="GBEZ01022430">
    <property type="protein sequence ID" value="JAC64411.1"/>
    <property type="molecule type" value="Transcribed_RNA"/>
</dbReference>
<sequence length="253" mass="27037">MSAVFAPPVFVCGILGGHKDRSRTGLTNNCLRVAAMPSRKETNRLKSANFRSKIGSSSDARAASAQLVRLVRQTPEDSAYNATILSLVDELTALKVPLPEESLRGAWEVAWSDGTMAWRALVARAVQSIAGNCRAGQCFNLETGEALNFAELFDKRCTITAWGRFSTADPKPQGGTRCPARFAVEILAGECLFSGGTRLSLPISGPGSFEVLYADGDVRIFRSASGIAVQVPSDWVRPDGDEATAAGRRGGNR</sequence>
<evidence type="ECO:0008006" key="2">
    <source>
        <dbReference type="Google" id="ProtNLM"/>
    </source>
</evidence>